<gene>
    <name evidence="2" type="ORF">DYBT9623_00343</name>
</gene>
<evidence type="ECO:0000313" key="3">
    <source>
        <dbReference type="Proteomes" id="UP000679725"/>
    </source>
</evidence>
<organism evidence="2 3">
    <name type="scientific">Dyadobacter linearis</name>
    <dbReference type="NCBI Taxonomy" id="2823330"/>
    <lineage>
        <taxon>Bacteria</taxon>
        <taxon>Pseudomonadati</taxon>
        <taxon>Bacteroidota</taxon>
        <taxon>Cytophagia</taxon>
        <taxon>Cytophagales</taxon>
        <taxon>Spirosomataceae</taxon>
        <taxon>Dyadobacter</taxon>
    </lineage>
</organism>
<name>A0ABN7R5N7_9BACT</name>
<keyword evidence="3" id="KW-1185">Reference proteome</keyword>
<dbReference type="RefSeq" id="WP_215231783.1">
    <property type="nucleotide sequence ID" value="NZ_CAJRAU010000001.1"/>
</dbReference>
<dbReference type="PANTHER" id="PTHR33802:SF1">
    <property type="entry name" value="XK-RELATED PROTEIN"/>
    <property type="match status" value="1"/>
</dbReference>
<evidence type="ECO:0000313" key="2">
    <source>
        <dbReference type="EMBL" id="CAG5067622.1"/>
    </source>
</evidence>
<evidence type="ECO:0008006" key="4">
    <source>
        <dbReference type="Google" id="ProtNLM"/>
    </source>
</evidence>
<comment type="caution">
    <text evidence="2">The sequence shown here is derived from an EMBL/GenBank/DDBJ whole genome shotgun (WGS) entry which is preliminary data.</text>
</comment>
<feature type="transmembrane region" description="Helical" evidence="1">
    <location>
        <begin position="148"/>
        <end position="167"/>
    </location>
</feature>
<dbReference type="InterPro" id="IPR038330">
    <property type="entry name" value="TspO/MBR-related_sf"/>
</dbReference>
<keyword evidence="1" id="KW-0812">Transmembrane</keyword>
<dbReference type="EMBL" id="CAJRAU010000001">
    <property type="protein sequence ID" value="CAG5067622.1"/>
    <property type="molecule type" value="Genomic_DNA"/>
</dbReference>
<feature type="transmembrane region" description="Helical" evidence="1">
    <location>
        <begin position="81"/>
        <end position="101"/>
    </location>
</feature>
<feature type="transmembrane region" description="Helical" evidence="1">
    <location>
        <begin position="48"/>
        <end position="69"/>
    </location>
</feature>
<protein>
    <recommendedName>
        <fullName evidence="4">Tryptophan-rich sensory protein</fullName>
    </recommendedName>
</protein>
<dbReference type="Proteomes" id="UP000679725">
    <property type="component" value="Unassembled WGS sequence"/>
</dbReference>
<feature type="transmembrane region" description="Helical" evidence="1">
    <location>
        <begin position="206"/>
        <end position="222"/>
    </location>
</feature>
<accession>A0ABN7R5N7</accession>
<evidence type="ECO:0000256" key="1">
    <source>
        <dbReference type="SAM" id="Phobius"/>
    </source>
</evidence>
<feature type="transmembrane region" description="Helical" evidence="1">
    <location>
        <begin position="7"/>
        <end position="28"/>
    </location>
</feature>
<keyword evidence="1" id="KW-0472">Membrane</keyword>
<keyword evidence="1" id="KW-1133">Transmembrane helix</keyword>
<feature type="transmembrane region" description="Helical" evidence="1">
    <location>
        <begin position="107"/>
        <end position="127"/>
    </location>
</feature>
<sequence length="261" mass="29012">MQKTLQISNIVALIVTIIVNYLSNTGVFNNETMASVSASYENLFTPAGYAFSIWGFIYLGLIGFVIYQSKGLFGKSETPEVVNRIGWTFVLSCVANCLWVIAWLYDYTGLSVIIMIGLLICLIRIVIATRMQMDLISFKRIALESWPFAFYLGWINVALIANVAAYLTKIEWNGFGLSAQTWTIGMILAAAAINIAITWKRNLRESAMVGVWALVAVAVANWNGAQPVVYTAIGAAVIIFISANIHGYRNRGRQWIMEKSR</sequence>
<dbReference type="PANTHER" id="PTHR33802">
    <property type="entry name" value="SI:CH211-161H7.5-RELATED"/>
    <property type="match status" value="1"/>
</dbReference>
<reference evidence="2 3" key="1">
    <citation type="submission" date="2021-04" db="EMBL/GenBank/DDBJ databases">
        <authorList>
            <person name="Rodrigo-Torres L."/>
            <person name="Arahal R. D."/>
            <person name="Lucena T."/>
        </authorList>
    </citation>
    <scope>NUCLEOTIDE SEQUENCE [LARGE SCALE GENOMIC DNA]</scope>
    <source>
        <strain evidence="2 3">CECT 9623</strain>
    </source>
</reference>
<feature type="transmembrane region" description="Helical" evidence="1">
    <location>
        <begin position="179"/>
        <end position="199"/>
    </location>
</feature>
<feature type="transmembrane region" description="Helical" evidence="1">
    <location>
        <begin position="228"/>
        <end position="248"/>
    </location>
</feature>
<dbReference type="Gene3D" id="1.20.1260.100">
    <property type="entry name" value="TspO/MBR protein"/>
    <property type="match status" value="1"/>
</dbReference>
<proteinExistence type="predicted"/>